<dbReference type="InterPro" id="IPR036389">
    <property type="entry name" value="RNase_III_sf"/>
</dbReference>
<keyword evidence="5" id="KW-1185">Reference proteome</keyword>
<dbReference type="GO" id="GO:0031053">
    <property type="term" value="P:primary miRNA processing"/>
    <property type="evidence" value="ECO:0007669"/>
    <property type="project" value="TreeGrafter"/>
</dbReference>
<evidence type="ECO:0000259" key="3">
    <source>
        <dbReference type="PROSITE" id="PS50142"/>
    </source>
</evidence>
<dbReference type="InterPro" id="IPR058938">
    <property type="entry name" value="Helical_CED_Drosha"/>
</dbReference>
<dbReference type="Gene3D" id="1.10.1520.10">
    <property type="entry name" value="Ribonuclease III domain"/>
    <property type="match status" value="2"/>
</dbReference>
<dbReference type="GO" id="GO:0031054">
    <property type="term" value="P:pre-miRNA processing"/>
    <property type="evidence" value="ECO:0007669"/>
    <property type="project" value="TreeGrafter"/>
</dbReference>
<dbReference type="InterPro" id="IPR000999">
    <property type="entry name" value="RNase_III_dom"/>
</dbReference>
<dbReference type="AlphaFoldDB" id="A0A8C7N6P0"/>
<protein>
    <submittedName>
        <fullName evidence="4">Drosha ribonuclease III</fullName>
    </submittedName>
</protein>
<dbReference type="PANTHER" id="PTHR11207:SF0">
    <property type="entry name" value="RIBONUCLEASE 3"/>
    <property type="match status" value="1"/>
</dbReference>
<dbReference type="GO" id="GO:0070877">
    <property type="term" value="C:microprocessor complex"/>
    <property type="evidence" value="ECO:0007669"/>
    <property type="project" value="TreeGrafter"/>
</dbReference>
<dbReference type="GeneTree" id="ENSGT00730000111052"/>
<dbReference type="GO" id="GO:0003723">
    <property type="term" value="F:RNA binding"/>
    <property type="evidence" value="ECO:0007669"/>
    <property type="project" value="UniProtKB-KW"/>
</dbReference>
<dbReference type="Ensembl" id="ENSOKIT00005113683.1">
    <property type="protein sequence ID" value="ENSOKIP00005106048.1"/>
    <property type="gene ID" value="ENSOKIG00005046553.1"/>
</dbReference>
<dbReference type="SUPFAM" id="SSF69065">
    <property type="entry name" value="RNase III domain-like"/>
    <property type="match status" value="2"/>
</dbReference>
<dbReference type="SMART" id="SM00535">
    <property type="entry name" value="RIBOc"/>
    <property type="match status" value="2"/>
</dbReference>
<dbReference type="GO" id="GO:0004525">
    <property type="term" value="F:ribonuclease III activity"/>
    <property type="evidence" value="ECO:0007669"/>
    <property type="project" value="InterPro"/>
</dbReference>
<evidence type="ECO:0000256" key="1">
    <source>
        <dbReference type="ARBA" id="ARBA00022884"/>
    </source>
</evidence>
<dbReference type="Pfam" id="PF00636">
    <property type="entry name" value="Ribonuclease_3"/>
    <property type="match status" value="2"/>
</dbReference>
<dbReference type="PROSITE" id="PS00517">
    <property type="entry name" value="RNASE_3_1"/>
    <property type="match status" value="1"/>
</dbReference>
<dbReference type="Pfam" id="PF26050">
    <property type="entry name" value="Helical_CED_Drosha"/>
    <property type="match status" value="1"/>
</dbReference>
<evidence type="ECO:0000256" key="2">
    <source>
        <dbReference type="SAM" id="MobiDB-lite"/>
    </source>
</evidence>
<dbReference type="CDD" id="cd00593">
    <property type="entry name" value="RIBOc"/>
    <property type="match status" value="2"/>
</dbReference>
<name>A0A8C7N6P0_ONCKI</name>
<dbReference type="PROSITE" id="PS50142">
    <property type="entry name" value="RNASE_3_2"/>
    <property type="match status" value="2"/>
</dbReference>
<feature type="domain" description="RNase III" evidence="3">
    <location>
        <begin position="453"/>
        <end position="563"/>
    </location>
</feature>
<evidence type="ECO:0000313" key="5">
    <source>
        <dbReference type="Proteomes" id="UP000694557"/>
    </source>
</evidence>
<dbReference type="SUPFAM" id="SSF54768">
    <property type="entry name" value="dsRNA-binding domain-like"/>
    <property type="match status" value="1"/>
</dbReference>
<accession>A0A8C7N6P0</accession>
<keyword evidence="1" id="KW-0694">RNA-binding</keyword>
<gene>
    <name evidence="4" type="primary">DROSHA</name>
</gene>
<dbReference type="PANTHER" id="PTHR11207">
    <property type="entry name" value="RIBONUCLEASE III"/>
    <property type="match status" value="1"/>
</dbReference>
<proteinExistence type="predicted"/>
<feature type="region of interest" description="Disordered" evidence="2">
    <location>
        <begin position="640"/>
        <end position="659"/>
    </location>
</feature>
<feature type="domain" description="RNase III" evidence="3">
    <location>
        <begin position="327"/>
        <end position="413"/>
    </location>
</feature>
<reference evidence="4" key="2">
    <citation type="submission" date="2025-09" db="UniProtKB">
        <authorList>
            <consortium name="Ensembl"/>
        </authorList>
    </citation>
    <scope>IDENTIFICATION</scope>
</reference>
<organism evidence="4 5">
    <name type="scientific">Oncorhynchus kisutch</name>
    <name type="common">Coho salmon</name>
    <name type="synonym">Salmo kisutch</name>
    <dbReference type="NCBI Taxonomy" id="8019"/>
    <lineage>
        <taxon>Eukaryota</taxon>
        <taxon>Metazoa</taxon>
        <taxon>Chordata</taxon>
        <taxon>Craniata</taxon>
        <taxon>Vertebrata</taxon>
        <taxon>Euteleostomi</taxon>
        <taxon>Actinopterygii</taxon>
        <taxon>Neopterygii</taxon>
        <taxon>Teleostei</taxon>
        <taxon>Protacanthopterygii</taxon>
        <taxon>Salmoniformes</taxon>
        <taxon>Salmonidae</taxon>
        <taxon>Salmoninae</taxon>
        <taxon>Oncorhynchus</taxon>
    </lineage>
</organism>
<sequence length="659" mass="75761">SLGKDCVRTSHFPRQIDVFLFSSLTPSRSSSLSSSQFPLCRVIRFNIDYTVHFIEEMTPEVSKAPHLLYVCLSFCLCVCVWGQSPGCQKFHFMPSFVHFLPEVLSMQQVLLYVLQSSKHLVHEEEIQKYAEECKGMIITNPGMKPSSVHIDQLNREQFNPEVNTFPTILWKSYVKLPHLLANSPKVKQIVKQKLTQRQQNTMCREVTTGIRSDVYQHAMMCSVLTHHVCYHHCLKHLDKLIGYVFKERCLIQARHTNAHTLSLPTEMPIKLSLPPSSLSLSPPHLPLSFSLTISSSLCVFPLSLSLSLSLLNPPSLLISFFLSSRINHNERLEFLGDAIVGFLTSVHLYYRFPCLEEGGLATYRTAIVQNQHLVMLAKKLELDRFMFHVHRPDLYRESDLRPAMATCFEALIGECGGVEEPKQLFGRLLFNGEVQEPQMDRQLIEMSPVIQKLTDFEDAIGVMFTHCRLLAKSFTPRTVGFNHLTLREFLGDSIMQLMAAEYLFIHFHDHHEGHLTLLRSSLVNTRTQVKVEEELGMQEFAITNDKAKRLVALRTKTLADLLEFHTFVDVYFFPQLKENFILNHGAGQSHARTETVAVYFKEERIGCGKGPSIQQAVMEAAMDWLEKYKLFEEEQELKEMKRERERQQKVGDEPEESRK</sequence>
<dbReference type="Gene3D" id="3.30.160.20">
    <property type="match status" value="1"/>
</dbReference>
<reference evidence="4" key="1">
    <citation type="submission" date="2025-08" db="UniProtKB">
        <authorList>
            <consortium name="Ensembl"/>
        </authorList>
    </citation>
    <scope>IDENTIFICATION</scope>
</reference>
<dbReference type="Proteomes" id="UP000694557">
    <property type="component" value="Unassembled WGS sequence"/>
</dbReference>
<evidence type="ECO:0000313" key="4">
    <source>
        <dbReference type="Ensembl" id="ENSOKIP00005106048.1"/>
    </source>
</evidence>